<evidence type="ECO:0000313" key="2">
    <source>
        <dbReference type="Proteomes" id="UP001139646"/>
    </source>
</evidence>
<dbReference type="EMBL" id="JAKKSL010000001">
    <property type="protein sequence ID" value="MCI2282216.1"/>
    <property type="molecule type" value="Genomic_DNA"/>
</dbReference>
<keyword evidence="2" id="KW-1185">Reference proteome</keyword>
<protein>
    <submittedName>
        <fullName evidence="1">Uncharacterized protein</fullName>
    </submittedName>
</protein>
<dbReference type="RefSeq" id="WP_242282786.1">
    <property type="nucleotide sequence ID" value="NZ_JAKKSL010000001.1"/>
</dbReference>
<comment type="caution">
    <text evidence="1">The sequence shown here is derived from an EMBL/GenBank/DDBJ whole genome shotgun (WGS) entry which is preliminary data.</text>
</comment>
<evidence type="ECO:0000313" key="1">
    <source>
        <dbReference type="EMBL" id="MCI2282216.1"/>
    </source>
</evidence>
<accession>A0ABS9WWI4</accession>
<name>A0ABS9WWI4_9GAMM</name>
<reference evidence="1" key="1">
    <citation type="submission" date="2022-01" db="EMBL/GenBank/DDBJ databases">
        <title>Colwellia maritima, isolated from seawater.</title>
        <authorList>
            <person name="Kristyanto S."/>
            <person name="Jung J."/>
            <person name="Jeon C.O."/>
        </authorList>
    </citation>
    <scope>NUCLEOTIDE SEQUENCE</scope>
    <source>
        <strain evidence="1">MSW7</strain>
    </source>
</reference>
<proteinExistence type="predicted"/>
<dbReference type="Proteomes" id="UP001139646">
    <property type="component" value="Unassembled WGS sequence"/>
</dbReference>
<organism evidence="1 2">
    <name type="scientific">Colwellia maritima</name>
    <dbReference type="NCBI Taxonomy" id="2912588"/>
    <lineage>
        <taxon>Bacteria</taxon>
        <taxon>Pseudomonadati</taxon>
        <taxon>Pseudomonadota</taxon>
        <taxon>Gammaproteobacteria</taxon>
        <taxon>Alteromonadales</taxon>
        <taxon>Colwelliaceae</taxon>
        <taxon>Colwellia</taxon>
    </lineage>
</organism>
<gene>
    <name evidence="1" type="ORF">L3081_00880</name>
</gene>
<sequence>MKLSPYQIKNNEKPQNIATILHGAYGDYFEQLLCIVDLAEKYSHHNFLLFFANPYRMEEFLKLDLSFAFKAALSTEIEQNEIDYFYQFQVLDAELKEEVLATLKPDTLKKFDLENNLLPHIYMNTMQAKKQKRFSLPFSLSGQKSYTEIKAHLPADFFDKKTIGFMWRYRSANGAVNPMFMPDENTLKTKYSEILEKAITRWNCNVLVAGMKVKTTEENRYVVDAKFPEYGLNFQHENLHYLPGKVG</sequence>